<proteinExistence type="predicted"/>
<sequence length="117" mass="11891">MRFRCDGVSGAPSAVVMGTHFPVVMGVHAGDSPGHGKAVALPGGADAQVLHDCGEAAGQRRILGEEVAPAPLQASFSVYLPVFPADLVGPLGRTEPVGIFLGSHERPEGFAPSHVAA</sequence>
<evidence type="ECO:0000313" key="1">
    <source>
        <dbReference type="EMBL" id="MPN24699.1"/>
    </source>
</evidence>
<accession>A0A645GFZ7</accession>
<gene>
    <name evidence="1" type="ORF">SDC9_172101</name>
</gene>
<reference evidence="1" key="1">
    <citation type="submission" date="2019-08" db="EMBL/GenBank/DDBJ databases">
        <authorList>
            <person name="Kucharzyk K."/>
            <person name="Murdoch R.W."/>
            <person name="Higgins S."/>
            <person name="Loffler F."/>
        </authorList>
    </citation>
    <scope>NUCLEOTIDE SEQUENCE</scope>
</reference>
<organism evidence="1">
    <name type="scientific">bioreactor metagenome</name>
    <dbReference type="NCBI Taxonomy" id="1076179"/>
    <lineage>
        <taxon>unclassified sequences</taxon>
        <taxon>metagenomes</taxon>
        <taxon>ecological metagenomes</taxon>
    </lineage>
</organism>
<protein>
    <submittedName>
        <fullName evidence="1">Uncharacterized protein</fullName>
    </submittedName>
</protein>
<name>A0A645GFZ7_9ZZZZ</name>
<dbReference type="EMBL" id="VSSQ01073629">
    <property type="protein sequence ID" value="MPN24699.1"/>
    <property type="molecule type" value="Genomic_DNA"/>
</dbReference>
<comment type="caution">
    <text evidence="1">The sequence shown here is derived from an EMBL/GenBank/DDBJ whole genome shotgun (WGS) entry which is preliminary data.</text>
</comment>
<dbReference type="AlphaFoldDB" id="A0A645GFZ7"/>